<dbReference type="HOGENOM" id="CLU_082773_0_0_1"/>
<sequence>MAAPLDPRPSGFFSLPKELTDHILAEVDYHSLLYFRQTCRSASVLVPWTMMKSLRQTIKIDLLASEEADYAQRECKYSHMARWARAFPNEYRTWNSSDTISNIHANFITKATRLNCYACLHNLPRECFTDSQVMGSRSLGHKDAKKRFCKVCGVKKGIWERGTTVKESKHTWIVCKECAAIVKADARYKRGGVCSADCFARVEHLKHDAEVGSSTTEDRPLTISPPLIAIEDLVDCGNSRTRATRCQRCWSINHTQKAADGALGLHLCKGCEALIHCQSSEIEINPWDCGNTA</sequence>
<dbReference type="AlphaFoldDB" id="A0A0D1XCH2"/>
<dbReference type="Proteomes" id="UP000053599">
    <property type="component" value="Unassembled WGS sequence"/>
</dbReference>
<proteinExistence type="predicted"/>
<gene>
    <name evidence="2" type="ORF">PV11_01213</name>
</gene>
<reference evidence="2 3" key="1">
    <citation type="submission" date="2015-01" db="EMBL/GenBank/DDBJ databases">
        <title>The Genome Sequence of Exophiala sideris CBS121828.</title>
        <authorList>
            <consortium name="The Broad Institute Genomics Platform"/>
            <person name="Cuomo C."/>
            <person name="de Hoog S."/>
            <person name="Gorbushina A."/>
            <person name="Stielow B."/>
            <person name="Teixiera M."/>
            <person name="Abouelleil A."/>
            <person name="Chapman S.B."/>
            <person name="Priest M."/>
            <person name="Young S.K."/>
            <person name="Wortman J."/>
            <person name="Nusbaum C."/>
            <person name="Birren B."/>
        </authorList>
    </citation>
    <scope>NUCLEOTIDE SEQUENCE [LARGE SCALE GENOMIC DNA]</scope>
    <source>
        <strain evidence="2 3">CBS 121828</strain>
    </source>
</reference>
<evidence type="ECO:0000313" key="3">
    <source>
        <dbReference type="Proteomes" id="UP000053599"/>
    </source>
</evidence>
<protein>
    <recommendedName>
        <fullName evidence="1">F-box domain-containing protein</fullName>
    </recommendedName>
</protein>
<dbReference type="InterPro" id="IPR001810">
    <property type="entry name" value="F-box_dom"/>
</dbReference>
<evidence type="ECO:0000313" key="2">
    <source>
        <dbReference type="EMBL" id="KIV85526.1"/>
    </source>
</evidence>
<accession>A0A0D1XCH2</accession>
<feature type="domain" description="F-box" evidence="1">
    <location>
        <begin position="13"/>
        <end position="44"/>
    </location>
</feature>
<dbReference type="EMBL" id="KN846951">
    <property type="protein sequence ID" value="KIV85526.1"/>
    <property type="molecule type" value="Genomic_DNA"/>
</dbReference>
<evidence type="ECO:0000259" key="1">
    <source>
        <dbReference type="Pfam" id="PF00646"/>
    </source>
</evidence>
<dbReference type="OrthoDB" id="539358at2759"/>
<dbReference type="Pfam" id="PF00646">
    <property type="entry name" value="F-box"/>
    <property type="match status" value="1"/>
</dbReference>
<dbReference type="SUPFAM" id="SSF81383">
    <property type="entry name" value="F-box domain"/>
    <property type="match status" value="1"/>
</dbReference>
<dbReference type="InterPro" id="IPR036047">
    <property type="entry name" value="F-box-like_dom_sf"/>
</dbReference>
<name>A0A0D1XCH2_9EURO</name>
<organism evidence="2 3">
    <name type="scientific">Exophiala sideris</name>
    <dbReference type="NCBI Taxonomy" id="1016849"/>
    <lineage>
        <taxon>Eukaryota</taxon>
        <taxon>Fungi</taxon>
        <taxon>Dikarya</taxon>
        <taxon>Ascomycota</taxon>
        <taxon>Pezizomycotina</taxon>
        <taxon>Eurotiomycetes</taxon>
        <taxon>Chaetothyriomycetidae</taxon>
        <taxon>Chaetothyriales</taxon>
        <taxon>Herpotrichiellaceae</taxon>
        <taxon>Exophiala</taxon>
    </lineage>
</organism>